<name>A0ACC2H1P9_DALPE</name>
<proteinExistence type="predicted"/>
<organism evidence="1 2">
    <name type="scientific">Dallia pectoralis</name>
    <name type="common">Alaska blackfish</name>
    <dbReference type="NCBI Taxonomy" id="75939"/>
    <lineage>
        <taxon>Eukaryota</taxon>
        <taxon>Metazoa</taxon>
        <taxon>Chordata</taxon>
        <taxon>Craniata</taxon>
        <taxon>Vertebrata</taxon>
        <taxon>Euteleostomi</taxon>
        <taxon>Actinopterygii</taxon>
        <taxon>Neopterygii</taxon>
        <taxon>Teleostei</taxon>
        <taxon>Protacanthopterygii</taxon>
        <taxon>Esociformes</taxon>
        <taxon>Umbridae</taxon>
        <taxon>Dallia</taxon>
    </lineage>
</organism>
<reference evidence="1" key="1">
    <citation type="submission" date="2021-05" db="EMBL/GenBank/DDBJ databases">
        <authorList>
            <person name="Pan Q."/>
            <person name="Jouanno E."/>
            <person name="Zahm M."/>
            <person name="Klopp C."/>
            <person name="Cabau C."/>
            <person name="Louis A."/>
            <person name="Berthelot C."/>
            <person name="Parey E."/>
            <person name="Roest Crollius H."/>
            <person name="Montfort J."/>
            <person name="Robinson-Rechavi M."/>
            <person name="Bouchez O."/>
            <person name="Lampietro C."/>
            <person name="Lopez Roques C."/>
            <person name="Donnadieu C."/>
            <person name="Postlethwait J."/>
            <person name="Bobe J."/>
            <person name="Dillon D."/>
            <person name="Chandos A."/>
            <person name="von Hippel F."/>
            <person name="Guiguen Y."/>
        </authorList>
    </citation>
    <scope>NUCLEOTIDE SEQUENCE</scope>
    <source>
        <strain evidence="1">YG-Jan2019</strain>
    </source>
</reference>
<comment type="caution">
    <text evidence="1">The sequence shown here is derived from an EMBL/GenBank/DDBJ whole genome shotgun (WGS) entry which is preliminary data.</text>
</comment>
<protein>
    <submittedName>
        <fullName evidence="1">Uncharacterized protein</fullName>
    </submittedName>
</protein>
<sequence length="491" mass="54437">MSSVGSLKLNPSAPDTYITSPITGTGSRVSALYSGQQSGPASIEDNPLFTGLVPEGLLRECDKTRKDTLVSSARKATSLYRRVSKVAYRNSGKVNNKRLKASGVKCFVCLVTLVKSSKDRQRSGVKLRCPCNVRVCTTCFKNNPEWYLTKPHFTKCQTVQEFVCSVCACFQGVREKVCCVWMCPGCSSERRRPASFCPECSGSLDQWARCESRALWCKLNGSPEDPGTGAVAAHEDKRIGQYRDLIRSRVFDKVSRSRHLSSADIRTLFPECFAPQVCTCKSESDRNPMCASCTHVLTVMQLLARNPCPLLASFAERAIPGRALARNLYDRALLSSMLNDRDLPFCANGRSCKGMLVNVQNNPRPLPSLISPESYNRFVSSRAKTGEVLRIDPCCCILCLLFNQSAAVAQMVSSEGLHLEPHPSGPVYYFNVKLSSDLGVPEVSMDQYQDYLVNFQGSVGSYKPTFYYNWRDAIDVLHRDNLGNITVLPLK</sequence>
<evidence type="ECO:0000313" key="2">
    <source>
        <dbReference type="Proteomes" id="UP001157502"/>
    </source>
</evidence>
<evidence type="ECO:0000313" key="1">
    <source>
        <dbReference type="EMBL" id="KAJ8009879.1"/>
    </source>
</evidence>
<dbReference type="EMBL" id="CM055733">
    <property type="protein sequence ID" value="KAJ8009879.1"/>
    <property type="molecule type" value="Genomic_DNA"/>
</dbReference>
<keyword evidence="2" id="KW-1185">Reference proteome</keyword>
<accession>A0ACC2H1P9</accession>
<dbReference type="Proteomes" id="UP001157502">
    <property type="component" value="Chromosome 6"/>
</dbReference>
<gene>
    <name evidence="1" type="ORF">DPEC_G00068760</name>
</gene>